<name>A0A1D1XSH6_9ARAE</name>
<feature type="region of interest" description="Disordered" evidence="2">
    <location>
        <begin position="1"/>
        <end position="26"/>
    </location>
</feature>
<accession>A0A1D1XSH6</accession>
<feature type="non-terminal residue" evidence="4">
    <location>
        <position position="1"/>
    </location>
</feature>
<dbReference type="InterPro" id="IPR046431">
    <property type="entry name" value="FAF_dom"/>
</dbReference>
<evidence type="ECO:0000256" key="1">
    <source>
        <dbReference type="ARBA" id="ARBA00008690"/>
    </source>
</evidence>
<evidence type="ECO:0000313" key="4">
    <source>
        <dbReference type="EMBL" id="JAT45335.1"/>
    </source>
</evidence>
<reference evidence="4" key="1">
    <citation type="submission" date="2015-07" db="EMBL/GenBank/DDBJ databases">
        <title>Transcriptome Assembly of Anthurium amnicola.</title>
        <authorList>
            <person name="Suzuki J."/>
        </authorList>
    </citation>
    <scope>NUCLEOTIDE SEQUENCE</scope>
</reference>
<feature type="compositionally biased region" description="Acidic residues" evidence="2">
    <location>
        <begin position="1"/>
        <end position="10"/>
    </location>
</feature>
<proteinExistence type="inferred from homology"/>
<organism evidence="4">
    <name type="scientific">Anthurium amnicola</name>
    <dbReference type="NCBI Taxonomy" id="1678845"/>
    <lineage>
        <taxon>Eukaryota</taxon>
        <taxon>Viridiplantae</taxon>
        <taxon>Streptophyta</taxon>
        <taxon>Embryophyta</taxon>
        <taxon>Tracheophyta</taxon>
        <taxon>Spermatophyta</taxon>
        <taxon>Magnoliopsida</taxon>
        <taxon>Liliopsida</taxon>
        <taxon>Araceae</taxon>
        <taxon>Pothoideae</taxon>
        <taxon>Potheae</taxon>
        <taxon>Anthurium</taxon>
    </lineage>
</organism>
<feature type="domain" description="FAF" evidence="3">
    <location>
        <begin position="44"/>
        <end position="97"/>
    </location>
</feature>
<dbReference type="AlphaFoldDB" id="A0A1D1XSH6"/>
<comment type="similarity">
    <text evidence="1">Belongs to the fantastic four family.</text>
</comment>
<feature type="region of interest" description="Disordered" evidence="2">
    <location>
        <begin position="126"/>
        <end position="161"/>
    </location>
</feature>
<dbReference type="Pfam" id="PF11250">
    <property type="entry name" value="FAF"/>
    <property type="match status" value="1"/>
</dbReference>
<dbReference type="PANTHER" id="PTHR33155:SF3">
    <property type="entry name" value="PROTEIN FAF-LIKE, CHLOROPLASTIC"/>
    <property type="match status" value="1"/>
</dbReference>
<gene>
    <name evidence="4" type="primary">At5g22090_0</name>
    <name evidence="4" type="ORF">g.75321</name>
</gene>
<dbReference type="PANTHER" id="PTHR33155">
    <property type="entry name" value="FANTASTIC FOUR-LIKE PROTEIN (DUF3049)"/>
    <property type="match status" value="1"/>
</dbReference>
<dbReference type="InterPro" id="IPR021410">
    <property type="entry name" value="FAF"/>
</dbReference>
<evidence type="ECO:0000256" key="2">
    <source>
        <dbReference type="SAM" id="MobiDB-lite"/>
    </source>
</evidence>
<dbReference type="EMBL" id="GDJX01022601">
    <property type="protein sequence ID" value="JAT45335.1"/>
    <property type="molecule type" value="Transcribed_RNA"/>
</dbReference>
<evidence type="ECO:0000259" key="3">
    <source>
        <dbReference type="Pfam" id="PF11250"/>
    </source>
</evidence>
<feature type="compositionally biased region" description="Acidic residues" evidence="2">
    <location>
        <begin position="135"/>
        <end position="161"/>
    </location>
</feature>
<sequence length="318" mass="35199">EEEEEEEEEEKGEHVELPPPLQRRKELGSVNYHCSIGRRSPARSFPPPLPSICRRDGPCLGMRRYRREGRLVVEAVPVPSQNYLHAQRQGGRLVLSFIDTTFHDIYPESEVVPIMEQGVRAEAEVEDGGALGESVAEEDAENDDVADDEEMGEEEGEEEVEVVDKGIVVEVKVSGPPLPQSGGLKVPRTSVVINKFVGMPLSNHSPWTDKDRQLAAVEAYAMAPPPRRPASSGSTTTTTTATAVVAMAAAASSSLSTGERYWRSAKGPLSAQREPFPEKLFFTSKRLMNRQDLLHQVRWCSERHRPLFILEPCCIATS</sequence>
<protein>
    <submittedName>
        <fullName evidence="4">Protein FAF-like, chloroplastic</fullName>
    </submittedName>
</protein>